<gene>
    <name evidence="3" type="ORF">bsdtw1_02839</name>
</gene>
<comment type="similarity">
    <text evidence="1">Belongs to the UPF0749 family.</text>
</comment>
<dbReference type="Proteomes" id="UP000580568">
    <property type="component" value="Unassembled WGS sequence"/>
</dbReference>
<dbReference type="Gene3D" id="3.30.70.1880">
    <property type="entry name" value="Protein of unknown function DUF881"/>
    <property type="match status" value="1"/>
</dbReference>
<organism evidence="3 4">
    <name type="scientific">Clostridium fungisolvens</name>
    <dbReference type="NCBI Taxonomy" id="1604897"/>
    <lineage>
        <taxon>Bacteria</taxon>
        <taxon>Bacillati</taxon>
        <taxon>Bacillota</taxon>
        <taxon>Clostridia</taxon>
        <taxon>Eubacteriales</taxon>
        <taxon>Clostridiaceae</taxon>
        <taxon>Clostridium</taxon>
    </lineage>
</organism>
<keyword evidence="4" id="KW-1185">Reference proteome</keyword>
<evidence type="ECO:0000313" key="3">
    <source>
        <dbReference type="EMBL" id="GFP76735.1"/>
    </source>
</evidence>
<proteinExistence type="inferred from homology"/>
<dbReference type="PANTHER" id="PTHR37313">
    <property type="entry name" value="UPF0749 PROTEIN RV1825"/>
    <property type="match status" value="1"/>
</dbReference>
<reference evidence="3 4" key="1">
    <citation type="submission" date="2020-07" db="EMBL/GenBank/DDBJ databases">
        <title>A new beta-1,3-glucan-decomposing anaerobic bacterium isolated from anoxic soil subjected to biological soil disinfestation.</title>
        <authorList>
            <person name="Ueki A."/>
            <person name="Tonouchi A."/>
        </authorList>
    </citation>
    <scope>NUCLEOTIDE SEQUENCE [LARGE SCALE GENOMIC DNA]</scope>
    <source>
        <strain evidence="3 4">TW1</strain>
    </source>
</reference>
<comment type="caution">
    <text evidence="3">The sequence shown here is derived from an EMBL/GenBank/DDBJ whole genome shotgun (WGS) entry which is preliminary data.</text>
</comment>
<evidence type="ECO:0000256" key="1">
    <source>
        <dbReference type="ARBA" id="ARBA00009108"/>
    </source>
</evidence>
<protein>
    <recommendedName>
        <fullName evidence="5">Division initiation protein</fullName>
    </recommendedName>
</protein>
<dbReference type="EMBL" id="BLZR01000001">
    <property type="protein sequence ID" value="GFP76735.1"/>
    <property type="molecule type" value="Genomic_DNA"/>
</dbReference>
<evidence type="ECO:0008006" key="5">
    <source>
        <dbReference type="Google" id="ProtNLM"/>
    </source>
</evidence>
<keyword evidence="2" id="KW-0175">Coiled coil</keyword>
<sequence length="237" mass="26204">MKKVTSQIVVAIVCALLGFLLAYQFKLINNKESAVKDNVDKTDITAEIDALKKEKDELVKQNNSLTEDLKKIEESAAKKGDVNTEVKQQLDKTRMILGTVDVKGQGVIFYLTPKSSIFSSNNADYISENELIHIVNILNFSGAEAISINEKRVTSQTGIKNASNFIWIGSNERISPSDKIVIKAIGDKAKLDAGLTFQGALDYGVLSNYERKIEKSNEVVIPKSSQVIHNDFIKPVQ</sequence>
<dbReference type="InterPro" id="IPR010273">
    <property type="entry name" value="DUF881"/>
</dbReference>
<evidence type="ECO:0000313" key="4">
    <source>
        <dbReference type="Proteomes" id="UP000580568"/>
    </source>
</evidence>
<dbReference type="AlphaFoldDB" id="A0A6V8SJM4"/>
<name>A0A6V8SJM4_9CLOT</name>
<dbReference type="Pfam" id="PF05949">
    <property type="entry name" value="DUF881"/>
    <property type="match status" value="1"/>
</dbReference>
<feature type="coiled-coil region" evidence="2">
    <location>
        <begin position="41"/>
        <end position="75"/>
    </location>
</feature>
<dbReference type="PANTHER" id="PTHR37313:SF2">
    <property type="entry name" value="UPF0749 PROTEIN YLXX"/>
    <property type="match status" value="1"/>
</dbReference>
<evidence type="ECO:0000256" key="2">
    <source>
        <dbReference type="SAM" id="Coils"/>
    </source>
</evidence>
<accession>A0A6V8SJM4</accession>
<dbReference type="RefSeq" id="WP_183278145.1">
    <property type="nucleotide sequence ID" value="NZ_BLZR01000001.1"/>
</dbReference>